<evidence type="ECO:0000256" key="1">
    <source>
        <dbReference type="SAM" id="MobiDB-lite"/>
    </source>
</evidence>
<feature type="region of interest" description="Disordered" evidence="1">
    <location>
        <begin position="52"/>
        <end position="90"/>
    </location>
</feature>
<sequence>SFLLEASIECRPTQEAASSSIVSKDESQVCTSRISGLTAAVSGVHSWDTQAAAAAGDGGPAKGITSENQAASPLTLGSAPPHSSPSAQQLGALNYGTMPVEGAAVPVGQFADSTSRDCLIGPTFSSGAQVVAPEYILTYSGVPGTNTSGHPTYTIADLSAMGIPIMNSGSQPLPSGSGGAQMQINPYMTPLLGTQVPQQQVTMHGDFNLISQPSQNMAGSTQFPNTVDQIGMGPNQTVVNQNHMLISHLPLLSPQTGNTSSLTRPPNSGFSSATQQSDLQMSPQGR</sequence>
<gene>
    <name evidence="2" type="ORF">MNOR_LOCUS40245</name>
</gene>
<dbReference type="Proteomes" id="UP001497623">
    <property type="component" value="Unassembled WGS sequence"/>
</dbReference>
<evidence type="ECO:0000313" key="3">
    <source>
        <dbReference type="Proteomes" id="UP001497623"/>
    </source>
</evidence>
<feature type="compositionally biased region" description="Polar residues" evidence="1">
    <location>
        <begin position="253"/>
        <end position="286"/>
    </location>
</feature>
<dbReference type="AlphaFoldDB" id="A0AAV2ST21"/>
<feature type="compositionally biased region" description="Low complexity" evidence="1">
    <location>
        <begin position="78"/>
        <end position="87"/>
    </location>
</feature>
<accession>A0AAV2ST21</accession>
<feature type="non-terminal residue" evidence="2">
    <location>
        <position position="1"/>
    </location>
</feature>
<dbReference type="EMBL" id="CAXKWB010118731">
    <property type="protein sequence ID" value="CAL4236533.1"/>
    <property type="molecule type" value="Genomic_DNA"/>
</dbReference>
<evidence type="ECO:0000313" key="2">
    <source>
        <dbReference type="EMBL" id="CAL4236533.1"/>
    </source>
</evidence>
<proteinExistence type="predicted"/>
<keyword evidence="3" id="KW-1185">Reference proteome</keyword>
<organism evidence="2 3">
    <name type="scientific">Meganyctiphanes norvegica</name>
    <name type="common">Northern krill</name>
    <name type="synonym">Thysanopoda norvegica</name>
    <dbReference type="NCBI Taxonomy" id="48144"/>
    <lineage>
        <taxon>Eukaryota</taxon>
        <taxon>Metazoa</taxon>
        <taxon>Ecdysozoa</taxon>
        <taxon>Arthropoda</taxon>
        <taxon>Crustacea</taxon>
        <taxon>Multicrustacea</taxon>
        <taxon>Malacostraca</taxon>
        <taxon>Eumalacostraca</taxon>
        <taxon>Eucarida</taxon>
        <taxon>Euphausiacea</taxon>
        <taxon>Euphausiidae</taxon>
        <taxon>Meganyctiphanes</taxon>
    </lineage>
</organism>
<reference evidence="2 3" key="1">
    <citation type="submission" date="2024-05" db="EMBL/GenBank/DDBJ databases">
        <authorList>
            <person name="Wallberg A."/>
        </authorList>
    </citation>
    <scope>NUCLEOTIDE SEQUENCE [LARGE SCALE GENOMIC DNA]</scope>
</reference>
<protein>
    <submittedName>
        <fullName evidence="2">Uncharacterized protein</fullName>
    </submittedName>
</protein>
<comment type="caution">
    <text evidence="2">The sequence shown here is derived from an EMBL/GenBank/DDBJ whole genome shotgun (WGS) entry which is preliminary data.</text>
</comment>
<feature type="region of interest" description="Disordered" evidence="1">
    <location>
        <begin position="251"/>
        <end position="286"/>
    </location>
</feature>
<name>A0AAV2ST21_MEGNR</name>